<dbReference type="PANTHER" id="PTHR47186">
    <property type="entry name" value="LEUCINE-RICH REPEAT-CONTAINING PROTEIN 57"/>
    <property type="match status" value="1"/>
</dbReference>
<dbReference type="InterPro" id="IPR056789">
    <property type="entry name" value="LRR_R13L1-DRL21"/>
</dbReference>
<evidence type="ECO:0000259" key="1">
    <source>
        <dbReference type="Pfam" id="PF25019"/>
    </source>
</evidence>
<protein>
    <recommendedName>
        <fullName evidence="1">R13L1/DRL21-like LRR repeat region domain-containing protein</fullName>
    </recommendedName>
</protein>
<dbReference type="PANTHER" id="PTHR47186:SF3">
    <property type="entry name" value="OS09G0267800 PROTEIN"/>
    <property type="match status" value="1"/>
</dbReference>
<accession>A0A8T0QVX0</accession>
<comment type="caution">
    <text evidence="2">The sequence shown here is derived from an EMBL/GenBank/DDBJ whole genome shotgun (WGS) entry which is preliminary data.</text>
</comment>
<dbReference type="AlphaFoldDB" id="A0A8T0QVX0"/>
<proteinExistence type="predicted"/>
<keyword evidence="3" id="KW-1185">Reference proteome</keyword>
<dbReference type="InterPro" id="IPR032675">
    <property type="entry name" value="LRR_dom_sf"/>
</dbReference>
<dbReference type="Proteomes" id="UP000823388">
    <property type="component" value="Chromosome 6N"/>
</dbReference>
<sequence>MHLDLSHCCQVKVIPEVLGSLTELQYLNLSQCGCIGGNKMGEALGNLTKLQCLYLSGFMNTIFDESIISTFHEDKLFTTTFLEGISTLPILKHLDLSCNKGLFYLPECIGGLSKLCTLDVSDCASLWSVPENIVQMDSLKMVYAKNCNRLVTQFVGQGLNKSLAMLPEFVFHLGELKGSYLASFQAVNVTKLKLCGFEQVKSVEEVQRIKLVGKQGLKELTLQWLFPNRVLEDNEMLGSLMPPSTIETLKLFGYNSAIFPYWLTDIPPYNFPNLVNISLCRLDNCTSLPPLGQLLNLKNLELKQMEAVAKIDEEFCGAAVAFPCLENFSLRSMPNLEVWNTT</sequence>
<dbReference type="SUPFAM" id="SSF52047">
    <property type="entry name" value="RNI-like"/>
    <property type="match status" value="2"/>
</dbReference>
<gene>
    <name evidence="2" type="ORF">PVAP13_6NG094500</name>
</gene>
<dbReference type="Pfam" id="PF25019">
    <property type="entry name" value="LRR_R13L1-DRL21"/>
    <property type="match status" value="1"/>
</dbReference>
<reference evidence="2" key="1">
    <citation type="submission" date="2020-05" db="EMBL/GenBank/DDBJ databases">
        <title>WGS assembly of Panicum virgatum.</title>
        <authorList>
            <person name="Lovell J.T."/>
            <person name="Jenkins J."/>
            <person name="Shu S."/>
            <person name="Juenger T.E."/>
            <person name="Schmutz J."/>
        </authorList>
    </citation>
    <scope>NUCLEOTIDE SEQUENCE</scope>
    <source>
        <strain evidence="2">AP13</strain>
    </source>
</reference>
<evidence type="ECO:0000313" key="2">
    <source>
        <dbReference type="EMBL" id="KAG2577341.1"/>
    </source>
</evidence>
<dbReference type="Gene3D" id="3.80.10.10">
    <property type="entry name" value="Ribonuclease Inhibitor"/>
    <property type="match status" value="3"/>
</dbReference>
<feature type="domain" description="R13L1/DRL21-like LRR repeat region" evidence="1">
    <location>
        <begin position="190"/>
        <end position="305"/>
    </location>
</feature>
<dbReference type="EMBL" id="CM029048">
    <property type="protein sequence ID" value="KAG2577341.1"/>
    <property type="molecule type" value="Genomic_DNA"/>
</dbReference>
<name>A0A8T0QVX0_PANVG</name>
<organism evidence="2 3">
    <name type="scientific">Panicum virgatum</name>
    <name type="common">Blackwell switchgrass</name>
    <dbReference type="NCBI Taxonomy" id="38727"/>
    <lineage>
        <taxon>Eukaryota</taxon>
        <taxon>Viridiplantae</taxon>
        <taxon>Streptophyta</taxon>
        <taxon>Embryophyta</taxon>
        <taxon>Tracheophyta</taxon>
        <taxon>Spermatophyta</taxon>
        <taxon>Magnoliopsida</taxon>
        <taxon>Liliopsida</taxon>
        <taxon>Poales</taxon>
        <taxon>Poaceae</taxon>
        <taxon>PACMAD clade</taxon>
        <taxon>Panicoideae</taxon>
        <taxon>Panicodae</taxon>
        <taxon>Paniceae</taxon>
        <taxon>Panicinae</taxon>
        <taxon>Panicum</taxon>
        <taxon>Panicum sect. Hiantes</taxon>
    </lineage>
</organism>
<evidence type="ECO:0000313" key="3">
    <source>
        <dbReference type="Proteomes" id="UP000823388"/>
    </source>
</evidence>